<protein>
    <submittedName>
        <fullName evidence="2">Uncharacterized protein</fullName>
    </submittedName>
</protein>
<gene>
    <name evidence="2" type="ORF">Ga0061069_105201</name>
</gene>
<feature type="transmembrane region" description="Helical" evidence="1">
    <location>
        <begin position="135"/>
        <end position="153"/>
    </location>
</feature>
<accession>A0A0K6I2H2</accession>
<name>A0A0K6I2H2_9BURK</name>
<dbReference type="EMBL" id="CYHF01000005">
    <property type="protein sequence ID" value="CUA97281.1"/>
    <property type="molecule type" value="Genomic_DNA"/>
</dbReference>
<dbReference type="AlphaFoldDB" id="A0A0K6I2H2"/>
<evidence type="ECO:0000256" key="1">
    <source>
        <dbReference type="SAM" id="Phobius"/>
    </source>
</evidence>
<keyword evidence="1" id="KW-0812">Transmembrane</keyword>
<feature type="transmembrane region" description="Helical" evidence="1">
    <location>
        <begin position="52"/>
        <end position="72"/>
    </location>
</feature>
<organism evidence="2 3">
    <name type="scientific">Thiomonas bhubaneswarensis</name>
    <dbReference type="NCBI Taxonomy" id="339866"/>
    <lineage>
        <taxon>Bacteria</taxon>
        <taxon>Pseudomonadati</taxon>
        <taxon>Pseudomonadota</taxon>
        <taxon>Betaproteobacteria</taxon>
        <taxon>Burkholderiales</taxon>
        <taxon>Thiomonas</taxon>
    </lineage>
</organism>
<keyword evidence="1" id="KW-0472">Membrane</keyword>
<proteinExistence type="predicted"/>
<evidence type="ECO:0000313" key="3">
    <source>
        <dbReference type="Proteomes" id="UP000183649"/>
    </source>
</evidence>
<dbReference type="Proteomes" id="UP000183649">
    <property type="component" value="Unassembled WGS sequence"/>
</dbReference>
<evidence type="ECO:0000313" key="2">
    <source>
        <dbReference type="EMBL" id="CUA97281.1"/>
    </source>
</evidence>
<sequence>MRPHVAVECLFRTSSDGRRVFYPRMWRGPGVQLRDAAQEAAVRRELWVGFNVMRALMVLALALLMTPAAVYTPLPPSLLKASGLLIGSLVIFGVIALQWHIDHLLKDCPGITERLTQRDYETCLARHFSVTHLKLRIAGLLLLAAATLGLALFDVSTMHISQGLLTAIPLVLLAAASLLPLKRSARFLRYKRSSA</sequence>
<feature type="transmembrane region" description="Helical" evidence="1">
    <location>
        <begin position="159"/>
        <end position="181"/>
    </location>
</feature>
<feature type="transmembrane region" description="Helical" evidence="1">
    <location>
        <begin position="78"/>
        <end position="97"/>
    </location>
</feature>
<dbReference type="RefSeq" id="WP_141655762.1">
    <property type="nucleotide sequence ID" value="NZ_CYHF01000005.1"/>
</dbReference>
<keyword evidence="1" id="KW-1133">Transmembrane helix</keyword>
<keyword evidence="3" id="KW-1185">Reference proteome</keyword>
<reference evidence="3" key="1">
    <citation type="submission" date="2015-08" db="EMBL/GenBank/DDBJ databases">
        <authorList>
            <person name="Varghese N."/>
        </authorList>
    </citation>
    <scope>NUCLEOTIDE SEQUENCE [LARGE SCALE GENOMIC DNA]</scope>
    <source>
        <strain evidence="3">DSM 18181</strain>
    </source>
</reference>
<dbReference type="STRING" id="339866.GCA_001418255_01707"/>